<evidence type="ECO:0000256" key="10">
    <source>
        <dbReference type="PIRSR" id="PIRSR600760-2"/>
    </source>
</evidence>
<dbReference type="GO" id="GO:0000103">
    <property type="term" value="P:sulfate assimilation"/>
    <property type="evidence" value="ECO:0007669"/>
    <property type="project" value="TreeGrafter"/>
</dbReference>
<dbReference type="CDD" id="cd01517">
    <property type="entry name" value="PAP_phosphatase"/>
    <property type="match status" value="1"/>
</dbReference>
<evidence type="ECO:0000256" key="5">
    <source>
        <dbReference type="ARBA" id="ARBA00022801"/>
    </source>
</evidence>
<dbReference type="Proteomes" id="UP000526501">
    <property type="component" value="Unassembled WGS sequence"/>
</dbReference>
<keyword evidence="6 10" id="KW-0460">Magnesium</keyword>
<keyword evidence="12" id="KW-1185">Reference proteome</keyword>
<dbReference type="EC" id="3.1.3.7" evidence="3"/>
<comment type="similarity">
    <text evidence="2">Belongs to the inositol monophosphatase superfamily.</text>
</comment>
<dbReference type="GO" id="GO:0008441">
    <property type="term" value="F:3'(2'),5'-bisphosphate nucleotidase activity"/>
    <property type="evidence" value="ECO:0007669"/>
    <property type="project" value="UniProtKB-EC"/>
</dbReference>
<keyword evidence="5 11" id="KW-0378">Hydrolase</keyword>
<feature type="binding site" evidence="10">
    <location>
        <position position="272"/>
    </location>
    <ligand>
        <name>Mg(2+)</name>
        <dbReference type="ChEBI" id="CHEBI:18420"/>
        <label>1</label>
        <note>catalytic</note>
    </ligand>
</feature>
<dbReference type="PRINTS" id="PR00377">
    <property type="entry name" value="IMPHPHTASES"/>
</dbReference>
<feature type="binding site" evidence="10">
    <location>
        <position position="124"/>
    </location>
    <ligand>
        <name>Mg(2+)</name>
        <dbReference type="ChEBI" id="CHEBI:18420"/>
        <label>1</label>
        <note>catalytic</note>
    </ligand>
</feature>
<feature type="binding site" evidence="10">
    <location>
        <position position="126"/>
    </location>
    <ligand>
        <name>Mg(2+)</name>
        <dbReference type="ChEBI" id="CHEBI:18420"/>
        <label>1</label>
        <note>catalytic</note>
    </ligand>
</feature>
<accession>A0A7X1E8U3</accession>
<feature type="binding site" evidence="10">
    <location>
        <position position="127"/>
    </location>
    <ligand>
        <name>Mg(2+)</name>
        <dbReference type="ChEBI" id="CHEBI:18420"/>
        <label>1</label>
        <note>catalytic</note>
    </ligand>
</feature>
<comment type="cofactor">
    <cofactor evidence="1 10">
        <name>Mg(2+)</name>
        <dbReference type="ChEBI" id="CHEBI:18420"/>
    </cofactor>
</comment>
<dbReference type="InterPro" id="IPR020583">
    <property type="entry name" value="Inositol_monoP_metal-BS"/>
</dbReference>
<dbReference type="PANTHER" id="PTHR43200">
    <property type="entry name" value="PHOSPHATASE"/>
    <property type="match status" value="1"/>
</dbReference>
<comment type="caution">
    <text evidence="11">The sequence shown here is derived from an EMBL/GenBank/DDBJ whole genome shotgun (WGS) entry which is preliminary data.</text>
</comment>
<evidence type="ECO:0000256" key="6">
    <source>
        <dbReference type="ARBA" id="ARBA00022842"/>
    </source>
</evidence>
<sequence>MSFEQELNIAKEAVRKASLLCAAAQHGLIDSEKHDKADKSPVTVADYGAQALVLSSLATAFPEDPAVGEEDSSDLRKPENAELFSKVVEYAQKIDSELDADSVLAAIDRGNHEGGSTGRFWTLDPIDGTKGFLRGEQYAVALALIENGEVVLGVLGCPNLPVDPANPNSEKGCILYAVKGEGAFQAPLSDIGTGKSISTDSVSDPAKAVFCESVESGHTAHGRSAQITEALGTAVEPFRMDSQCKYAAVSRGQASVYLRLPTRPGYEEKIWDHAAGYIVLLEAGGKICDTLGSPLDFSIGRTLKENKGIVATSPRVYEPVVKAVVASGQ</sequence>
<evidence type="ECO:0000256" key="4">
    <source>
        <dbReference type="ARBA" id="ARBA00022723"/>
    </source>
</evidence>
<dbReference type="InterPro" id="IPR020550">
    <property type="entry name" value="Inositol_monophosphatase_CS"/>
</dbReference>
<comment type="catalytic activity">
    <reaction evidence="8">
        <text>adenosine 3',5'-bisphosphate + H2O = AMP + phosphate</text>
        <dbReference type="Rhea" id="RHEA:10040"/>
        <dbReference type="ChEBI" id="CHEBI:15377"/>
        <dbReference type="ChEBI" id="CHEBI:43474"/>
        <dbReference type="ChEBI" id="CHEBI:58343"/>
        <dbReference type="ChEBI" id="CHEBI:456215"/>
        <dbReference type="EC" id="3.1.3.7"/>
    </reaction>
    <physiologicalReaction direction="left-to-right" evidence="8">
        <dbReference type="Rhea" id="RHEA:10041"/>
    </physiologicalReaction>
</comment>
<dbReference type="InterPro" id="IPR006239">
    <property type="entry name" value="DPNP"/>
</dbReference>
<dbReference type="InterPro" id="IPR000760">
    <property type="entry name" value="Inositol_monophosphatase-like"/>
</dbReference>
<evidence type="ECO:0000256" key="2">
    <source>
        <dbReference type="ARBA" id="ARBA00009759"/>
    </source>
</evidence>
<keyword evidence="4 10" id="KW-0479">Metal-binding</keyword>
<dbReference type="GO" id="GO:0046854">
    <property type="term" value="P:phosphatidylinositol phosphate biosynthetic process"/>
    <property type="evidence" value="ECO:0007669"/>
    <property type="project" value="InterPro"/>
</dbReference>
<protein>
    <recommendedName>
        <fullName evidence="3">3'(2'),5'-bisphosphate nucleotidase</fullName>
        <ecNumber evidence="3">3.1.3.7</ecNumber>
    </recommendedName>
</protein>
<dbReference type="AlphaFoldDB" id="A0A7X1E8U3"/>
<evidence type="ECO:0000256" key="3">
    <source>
        <dbReference type="ARBA" id="ARBA00012633"/>
    </source>
</evidence>
<dbReference type="PROSITE" id="PS00630">
    <property type="entry name" value="IMP_2"/>
    <property type="match status" value="1"/>
</dbReference>
<dbReference type="Pfam" id="PF00459">
    <property type="entry name" value="Inositol_P"/>
    <property type="match status" value="1"/>
</dbReference>
<dbReference type="NCBIfam" id="TIGR01330">
    <property type="entry name" value="bisphos_HAL2"/>
    <property type="match status" value="1"/>
</dbReference>
<dbReference type="PANTHER" id="PTHR43200:SF6">
    <property type="entry name" value="3'(2'),5'-BISPHOSPHATE NUCLEOTIDASE"/>
    <property type="match status" value="1"/>
</dbReference>
<dbReference type="Gene3D" id="3.30.540.10">
    <property type="entry name" value="Fructose-1,6-Bisphosphatase, subunit A, domain 1"/>
    <property type="match status" value="1"/>
</dbReference>
<evidence type="ECO:0000256" key="9">
    <source>
        <dbReference type="ARBA" id="ARBA00044484"/>
    </source>
</evidence>
<dbReference type="EMBL" id="JACHVC010000006">
    <property type="protein sequence ID" value="MBC2605152.1"/>
    <property type="molecule type" value="Genomic_DNA"/>
</dbReference>
<feature type="binding site" evidence="10">
    <location>
        <position position="69"/>
    </location>
    <ligand>
        <name>Mg(2+)</name>
        <dbReference type="ChEBI" id="CHEBI:18420"/>
        <label>1</label>
        <note>catalytic</note>
    </ligand>
</feature>
<name>A0A7X1E8U3_9BACT</name>
<evidence type="ECO:0000256" key="7">
    <source>
        <dbReference type="ARBA" id="ARBA00044466"/>
    </source>
</evidence>
<dbReference type="PROSITE" id="PS00629">
    <property type="entry name" value="IMP_1"/>
    <property type="match status" value="1"/>
</dbReference>
<comment type="catalytic activity">
    <reaction evidence="7">
        <text>adenosine 2',5'-bisphosphate + H2O = AMP + phosphate</text>
        <dbReference type="Rhea" id="RHEA:77643"/>
        <dbReference type="ChEBI" id="CHEBI:15377"/>
        <dbReference type="ChEBI" id="CHEBI:43474"/>
        <dbReference type="ChEBI" id="CHEBI:194156"/>
        <dbReference type="ChEBI" id="CHEBI:456215"/>
        <dbReference type="EC" id="3.1.3.7"/>
    </reaction>
    <physiologicalReaction direction="left-to-right" evidence="7">
        <dbReference type="Rhea" id="RHEA:77644"/>
    </physiologicalReaction>
</comment>
<reference evidence="11 12" key="1">
    <citation type="submission" date="2020-07" db="EMBL/GenBank/DDBJ databases">
        <authorList>
            <person name="Feng X."/>
        </authorList>
    </citation>
    <scope>NUCLEOTIDE SEQUENCE [LARGE SCALE GENOMIC DNA]</scope>
    <source>
        <strain evidence="11 12">JCM23202</strain>
    </source>
</reference>
<gene>
    <name evidence="11" type="ORF">H5P27_03760</name>
</gene>
<organism evidence="11 12">
    <name type="scientific">Pelagicoccus albus</name>
    <dbReference type="NCBI Taxonomy" id="415222"/>
    <lineage>
        <taxon>Bacteria</taxon>
        <taxon>Pseudomonadati</taxon>
        <taxon>Verrucomicrobiota</taxon>
        <taxon>Opitutia</taxon>
        <taxon>Puniceicoccales</taxon>
        <taxon>Pelagicoccaceae</taxon>
        <taxon>Pelagicoccus</taxon>
    </lineage>
</organism>
<dbReference type="Gene3D" id="3.40.190.80">
    <property type="match status" value="1"/>
</dbReference>
<dbReference type="RefSeq" id="WP_185659044.1">
    <property type="nucleotide sequence ID" value="NZ_CAWPOO010000006.1"/>
</dbReference>
<evidence type="ECO:0000313" key="11">
    <source>
        <dbReference type="EMBL" id="MBC2605152.1"/>
    </source>
</evidence>
<comment type="catalytic activity">
    <reaction evidence="9">
        <text>3'-phosphoadenylyl sulfate + H2O = adenosine 5'-phosphosulfate + phosphate</text>
        <dbReference type="Rhea" id="RHEA:77639"/>
        <dbReference type="ChEBI" id="CHEBI:15377"/>
        <dbReference type="ChEBI" id="CHEBI:43474"/>
        <dbReference type="ChEBI" id="CHEBI:58243"/>
        <dbReference type="ChEBI" id="CHEBI:58339"/>
        <dbReference type="EC" id="3.1.3.7"/>
    </reaction>
    <physiologicalReaction direction="left-to-right" evidence="9">
        <dbReference type="Rhea" id="RHEA:77640"/>
    </physiologicalReaction>
</comment>
<dbReference type="GO" id="GO:0046872">
    <property type="term" value="F:metal ion binding"/>
    <property type="evidence" value="ECO:0007669"/>
    <property type="project" value="UniProtKB-KW"/>
</dbReference>
<proteinExistence type="inferred from homology"/>
<evidence type="ECO:0000256" key="8">
    <source>
        <dbReference type="ARBA" id="ARBA00044479"/>
    </source>
</evidence>
<dbReference type="SUPFAM" id="SSF56655">
    <property type="entry name" value="Carbohydrate phosphatase"/>
    <property type="match status" value="1"/>
</dbReference>
<dbReference type="FunFam" id="3.40.190.80:FF:000003">
    <property type="entry name" value="PAP-specific phosphatase HAL2-like"/>
    <property type="match status" value="1"/>
</dbReference>
<evidence type="ECO:0000256" key="1">
    <source>
        <dbReference type="ARBA" id="ARBA00001946"/>
    </source>
</evidence>
<dbReference type="InterPro" id="IPR051090">
    <property type="entry name" value="Inositol_monoP_superfamily"/>
</dbReference>
<evidence type="ECO:0000313" key="12">
    <source>
        <dbReference type="Proteomes" id="UP000526501"/>
    </source>
</evidence>